<keyword evidence="2" id="KW-1185">Reference proteome</keyword>
<evidence type="ECO:0000313" key="1">
    <source>
        <dbReference type="EMBL" id="CAG8631260.1"/>
    </source>
</evidence>
<dbReference type="InterPro" id="IPR011009">
    <property type="entry name" value="Kinase-like_dom_sf"/>
</dbReference>
<comment type="caution">
    <text evidence="1">The sequence shown here is derived from an EMBL/GenBank/DDBJ whole genome shotgun (WGS) entry which is preliminary data.</text>
</comment>
<dbReference type="Gene3D" id="1.10.510.10">
    <property type="entry name" value="Transferase(Phosphotransferase) domain 1"/>
    <property type="match status" value="1"/>
</dbReference>
<name>A0ABN7UNF6_GIGMA</name>
<protein>
    <submittedName>
        <fullName evidence="1">11904_t:CDS:1</fullName>
    </submittedName>
</protein>
<accession>A0ABN7UNF6</accession>
<proteinExistence type="predicted"/>
<evidence type="ECO:0000313" key="2">
    <source>
        <dbReference type="Proteomes" id="UP000789901"/>
    </source>
</evidence>
<sequence>MDSSIIDETIQEWQVNLYNYNEFTNIKLIDEGGFGKIEKASWERTGLIVALKSLKIEHKLDENVVKIFVKE</sequence>
<gene>
    <name evidence="1" type="ORF">GMARGA_LOCUS8343</name>
</gene>
<dbReference type="SUPFAM" id="SSF56112">
    <property type="entry name" value="Protein kinase-like (PK-like)"/>
    <property type="match status" value="1"/>
</dbReference>
<dbReference type="Proteomes" id="UP000789901">
    <property type="component" value="Unassembled WGS sequence"/>
</dbReference>
<reference evidence="1 2" key="1">
    <citation type="submission" date="2021-06" db="EMBL/GenBank/DDBJ databases">
        <authorList>
            <person name="Kallberg Y."/>
            <person name="Tangrot J."/>
            <person name="Rosling A."/>
        </authorList>
    </citation>
    <scope>NUCLEOTIDE SEQUENCE [LARGE SCALE GENOMIC DNA]</scope>
    <source>
        <strain evidence="1 2">120-4 pot B 10/14</strain>
    </source>
</reference>
<dbReference type="EMBL" id="CAJVQB010004267">
    <property type="protein sequence ID" value="CAG8631260.1"/>
    <property type="molecule type" value="Genomic_DNA"/>
</dbReference>
<organism evidence="1 2">
    <name type="scientific">Gigaspora margarita</name>
    <dbReference type="NCBI Taxonomy" id="4874"/>
    <lineage>
        <taxon>Eukaryota</taxon>
        <taxon>Fungi</taxon>
        <taxon>Fungi incertae sedis</taxon>
        <taxon>Mucoromycota</taxon>
        <taxon>Glomeromycotina</taxon>
        <taxon>Glomeromycetes</taxon>
        <taxon>Diversisporales</taxon>
        <taxon>Gigasporaceae</taxon>
        <taxon>Gigaspora</taxon>
    </lineage>
</organism>